<comment type="caution">
    <text evidence="2">The sequence shown here is derived from an EMBL/GenBank/DDBJ whole genome shotgun (WGS) entry which is preliminary data.</text>
</comment>
<evidence type="ECO:0000259" key="1">
    <source>
        <dbReference type="PROSITE" id="PS51186"/>
    </source>
</evidence>
<dbReference type="Proteomes" id="UP000230790">
    <property type="component" value="Unassembled WGS sequence"/>
</dbReference>
<dbReference type="InterPro" id="IPR016181">
    <property type="entry name" value="Acyl_CoA_acyltransferase"/>
</dbReference>
<sequence length="197" mass="22699">MAMEVRPVTLSGRWVRLEPLRIEHAEALWPQAAEPEIWRYMPYGEMNSPAKLHALIEDLLERQARGTDLCFAVFDCATDAAAGMTRYMTIDRPNRSLEIGGTWYGKAYRRTAMNTECKYLLLKHAFEVLGCIRVQLKTDLRNERSQRAIERLGAVREGVLRKHMIMPDGYPRSSVIYSVIDDEWPLVKARLEQMLSA</sequence>
<dbReference type="PROSITE" id="PS51186">
    <property type="entry name" value="GNAT"/>
    <property type="match status" value="1"/>
</dbReference>
<name>A0A2M8QCH6_9CHLR</name>
<reference evidence="2 3" key="1">
    <citation type="submission" date="2017-11" db="EMBL/GenBank/DDBJ databases">
        <title>Evolution of Phototrophy in the Chloroflexi Phylum Driven by Horizontal Gene Transfer.</title>
        <authorList>
            <person name="Ward L.M."/>
            <person name="Hemp J."/>
            <person name="Shih P.M."/>
            <person name="Mcglynn S.E."/>
            <person name="Fischer W."/>
        </authorList>
    </citation>
    <scope>NUCLEOTIDE SEQUENCE [LARGE SCALE GENOMIC DNA]</scope>
    <source>
        <strain evidence="2">JP3_7</strain>
    </source>
</reference>
<dbReference type="PANTHER" id="PTHR43610:SF1">
    <property type="entry name" value="N-ACETYLTRANSFERASE DOMAIN-CONTAINING PROTEIN"/>
    <property type="match status" value="1"/>
</dbReference>
<dbReference type="EMBL" id="PGTN01000046">
    <property type="protein sequence ID" value="PJF47490.1"/>
    <property type="molecule type" value="Genomic_DNA"/>
</dbReference>
<keyword evidence="2" id="KW-0808">Transferase</keyword>
<dbReference type="GO" id="GO:0016747">
    <property type="term" value="F:acyltransferase activity, transferring groups other than amino-acyl groups"/>
    <property type="evidence" value="ECO:0007669"/>
    <property type="project" value="InterPro"/>
</dbReference>
<dbReference type="SUPFAM" id="SSF55729">
    <property type="entry name" value="Acyl-CoA N-acyltransferases (Nat)"/>
    <property type="match status" value="1"/>
</dbReference>
<dbReference type="InterPro" id="IPR000182">
    <property type="entry name" value="GNAT_dom"/>
</dbReference>
<gene>
    <name evidence="2" type="ORF">CUN48_08300</name>
</gene>
<dbReference type="PANTHER" id="PTHR43610">
    <property type="entry name" value="BLL6696 PROTEIN"/>
    <property type="match status" value="1"/>
</dbReference>
<dbReference type="Gene3D" id="3.40.630.30">
    <property type="match status" value="1"/>
</dbReference>
<protein>
    <submittedName>
        <fullName evidence="2">GNAT family N-acetyltransferase</fullName>
    </submittedName>
</protein>
<dbReference type="Pfam" id="PF13302">
    <property type="entry name" value="Acetyltransf_3"/>
    <property type="match status" value="1"/>
</dbReference>
<evidence type="ECO:0000313" key="2">
    <source>
        <dbReference type="EMBL" id="PJF47490.1"/>
    </source>
</evidence>
<accession>A0A2M8QCH6</accession>
<organism evidence="2 3">
    <name type="scientific">Candidatus Thermofonsia Clade 3 bacterium</name>
    <dbReference type="NCBI Taxonomy" id="2364212"/>
    <lineage>
        <taxon>Bacteria</taxon>
        <taxon>Bacillati</taxon>
        <taxon>Chloroflexota</taxon>
        <taxon>Candidatus Thermofontia</taxon>
        <taxon>Candidatus Thermofonsia Clade 3</taxon>
    </lineage>
</organism>
<feature type="domain" description="N-acetyltransferase" evidence="1">
    <location>
        <begin position="15"/>
        <end position="171"/>
    </location>
</feature>
<proteinExistence type="predicted"/>
<dbReference type="AlphaFoldDB" id="A0A2M8QCH6"/>
<evidence type="ECO:0000313" key="3">
    <source>
        <dbReference type="Proteomes" id="UP000230790"/>
    </source>
</evidence>